<reference evidence="8" key="1">
    <citation type="submission" date="2017-09" db="EMBL/GenBank/DDBJ databases">
        <title>Depth-based differentiation of microbial function through sediment-hosted aquifers and enrichment of novel symbionts in the deep terrestrial subsurface.</title>
        <authorList>
            <person name="Probst A.J."/>
            <person name="Ladd B."/>
            <person name="Jarett J.K."/>
            <person name="Geller-Mcgrath D.E."/>
            <person name="Sieber C.M.K."/>
            <person name="Emerson J.B."/>
            <person name="Anantharaman K."/>
            <person name="Thomas B.C."/>
            <person name="Malmstrom R."/>
            <person name="Stieglmeier M."/>
            <person name="Klingl A."/>
            <person name="Woyke T."/>
            <person name="Ryan C.M."/>
            <person name="Banfield J.F."/>
        </authorList>
    </citation>
    <scope>NUCLEOTIDE SEQUENCE [LARGE SCALE GENOMIC DNA]</scope>
</reference>
<feature type="transmembrane region" description="Helical" evidence="5">
    <location>
        <begin position="6"/>
        <end position="32"/>
    </location>
</feature>
<dbReference type="Pfam" id="PF01545">
    <property type="entry name" value="Cation_efflux"/>
    <property type="match status" value="1"/>
</dbReference>
<accession>A0A2M7Q5C0</accession>
<evidence type="ECO:0000256" key="1">
    <source>
        <dbReference type="ARBA" id="ARBA00004141"/>
    </source>
</evidence>
<keyword evidence="3 5" id="KW-1133">Transmembrane helix</keyword>
<dbReference type="EMBL" id="PFKX01000026">
    <property type="protein sequence ID" value="PIY58631.1"/>
    <property type="molecule type" value="Genomic_DNA"/>
</dbReference>
<evidence type="ECO:0000259" key="6">
    <source>
        <dbReference type="Pfam" id="PF01545"/>
    </source>
</evidence>
<dbReference type="GO" id="GO:0016020">
    <property type="term" value="C:membrane"/>
    <property type="evidence" value="ECO:0007669"/>
    <property type="project" value="UniProtKB-SubCell"/>
</dbReference>
<gene>
    <name evidence="7" type="ORF">COY98_01125</name>
</gene>
<evidence type="ECO:0000313" key="8">
    <source>
        <dbReference type="Proteomes" id="UP000230732"/>
    </source>
</evidence>
<comment type="subcellular location">
    <subcellularLocation>
        <location evidence="1">Membrane</location>
        <topology evidence="1">Multi-pass membrane protein</topology>
    </subcellularLocation>
</comment>
<feature type="domain" description="Cation efflux protein transmembrane" evidence="6">
    <location>
        <begin position="3"/>
        <end position="130"/>
    </location>
</feature>
<keyword evidence="4 5" id="KW-0472">Membrane</keyword>
<evidence type="ECO:0000256" key="2">
    <source>
        <dbReference type="ARBA" id="ARBA00022692"/>
    </source>
</evidence>
<dbReference type="Gene3D" id="1.20.1510.10">
    <property type="entry name" value="Cation efflux protein transmembrane domain"/>
    <property type="match status" value="1"/>
</dbReference>
<dbReference type="InterPro" id="IPR058533">
    <property type="entry name" value="Cation_efflux_TM"/>
</dbReference>
<dbReference type="SUPFAM" id="SSF161111">
    <property type="entry name" value="Cation efflux protein transmembrane domain-like"/>
    <property type="match status" value="1"/>
</dbReference>
<dbReference type="InterPro" id="IPR027469">
    <property type="entry name" value="Cation_efflux_TMD_sf"/>
</dbReference>
<evidence type="ECO:0000256" key="5">
    <source>
        <dbReference type="SAM" id="Phobius"/>
    </source>
</evidence>
<evidence type="ECO:0000256" key="3">
    <source>
        <dbReference type="ARBA" id="ARBA00022989"/>
    </source>
</evidence>
<dbReference type="GO" id="GO:0008324">
    <property type="term" value="F:monoatomic cation transmembrane transporter activity"/>
    <property type="evidence" value="ECO:0007669"/>
    <property type="project" value="InterPro"/>
</dbReference>
<feature type="transmembrane region" description="Helical" evidence="5">
    <location>
        <begin position="74"/>
        <end position="92"/>
    </location>
</feature>
<organism evidence="7 8">
    <name type="scientific">Candidatus Yonathbacteria bacterium CG_4_10_14_0_8_um_filter_43_17</name>
    <dbReference type="NCBI Taxonomy" id="1975099"/>
    <lineage>
        <taxon>Bacteria</taxon>
        <taxon>Candidatus Yonathiibacteriota</taxon>
    </lineage>
</organism>
<protein>
    <recommendedName>
        <fullName evidence="6">Cation efflux protein transmembrane domain-containing protein</fullName>
    </recommendedName>
</protein>
<comment type="caution">
    <text evidence="7">The sequence shown here is derived from an EMBL/GenBank/DDBJ whole genome shotgun (WGS) entry which is preliminary data.</text>
</comment>
<name>A0A2M7Q5C0_9BACT</name>
<dbReference type="Proteomes" id="UP000230732">
    <property type="component" value="Unassembled WGS sequence"/>
</dbReference>
<evidence type="ECO:0000313" key="7">
    <source>
        <dbReference type="EMBL" id="PIY58631.1"/>
    </source>
</evidence>
<sequence>MVSQSLALPVAAGHVFTDTRAIFVAIVVGYRIKCSANETRTRKIDGYINALLIGGVAVWVLVEAVERFQEPREIVNWVMVSIAVFGTIGNYVQPMMMDTVDEEHVTHESMHLHILSDLMQSIGVVVGGILT</sequence>
<proteinExistence type="predicted"/>
<evidence type="ECO:0000256" key="4">
    <source>
        <dbReference type="ARBA" id="ARBA00023136"/>
    </source>
</evidence>
<dbReference type="AlphaFoldDB" id="A0A2M7Q5C0"/>
<feature type="transmembrane region" description="Helical" evidence="5">
    <location>
        <begin position="44"/>
        <end position="62"/>
    </location>
</feature>
<keyword evidence="2 5" id="KW-0812">Transmembrane</keyword>